<organism evidence="2 3">
    <name type="scientific">Lactobacillus melliventris</name>
    <dbReference type="NCBI Taxonomy" id="1218507"/>
    <lineage>
        <taxon>Bacteria</taxon>
        <taxon>Bacillati</taxon>
        <taxon>Bacillota</taxon>
        <taxon>Bacilli</taxon>
        <taxon>Lactobacillales</taxon>
        <taxon>Lactobacillaceae</taxon>
        <taxon>Lactobacillus</taxon>
    </lineage>
</organism>
<dbReference type="PANTHER" id="PTHR18964:SF165">
    <property type="entry name" value="BETA-GLUCOSIDE KINASE"/>
    <property type="match status" value="1"/>
</dbReference>
<dbReference type="CDD" id="cd24152">
    <property type="entry name" value="ASKHA_NBD_ROK-like"/>
    <property type="match status" value="1"/>
</dbReference>
<dbReference type="HOGENOM" id="CLU_036604_0_2_9"/>
<accession>A0A0F4LHJ1</accession>
<name>A0A0F4LHJ1_9LACO</name>
<dbReference type="InterPro" id="IPR043129">
    <property type="entry name" value="ATPase_NBD"/>
</dbReference>
<dbReference type="AlphaFoldDB" id="A0A0F4LHJ1"/>
<dbReference type="SUPFAM" id="SSF53067">
    <property type="entry name" value="Actin-like ATPase domain"/>
    <property type="match status" value="1"/>
</dbReference>
<dbReference type="InterPro" id="IPR000600">
    <property type="entry name" value="ROK"/>
</dbReference>
<dbReference type="Pfam" id="PF00480">
    <property type="entry name" value="ROK"/>
    <property type="match status" value="1"/>
</dbReference>
<dbReference type="Gene3D" id="3.30.420.40">
    <property type="match status" value="2"/>
</dbReference>
<dbReference type="Proteomes" id="UP000033531">
    <property type="component" value="Unassembled WGS sequence"/>
</dbReference>
<evidence type="ECO:0000313" key="3">
    <source>
        <dbReference type="Proteomes" id="UP000033531"/>
    </source>
</evidence>
<sequence>MAVLTVDVGQKYIRYGFFDRNDNLTGKGQYQISNGSANTFYESLAKLVKESDFEVTAISISFPGFIDVKRNIAIRAGSLRNLDGHNIVEDLHHYLNNDIEIFIENNSNCAAIAEKLNGNAQDVHDFVVMTLGNGVGGAIFINNTLLRGIGYSAGEFGMMISDYSGHGYDSEHFLASAKALIASYSEMRGIPNDLVEEFQIFSELDDPQVKKIVDQWATYVAICIFNIACTLNPQKFLIGGSVSQNSELIPILNNKLAGIPNWRDFQAEIESCRFYDDASLYGAYWAYMGSKKDVS</sequence>
<dbReference type="EMBL" id="JXLI01000006">
    <property type="protein sequence ID" value="KJY57803.1"/>
    <property type="molecule type" value="Genomic_DNA"/>
</dbReference>
<dbReference type="OrthoDB" id="9795247at2"/>
<dbReference type="PANTHER" id="PTHR18964">
    <property type="entry name" value="ROK (REPRESSOR, ORF, KINASE) FAMILY"/>
    <property type="match status" value="1"/>
</dbReference>
<dbReference type="PATRIC" id="fig|1218507.3.peg.471"/>
<dbReference type="RefSeq" id="WP_046324252.1">
    <property type="nucleotide sequence ID" value="NZ_JBHTMT010000006.1"/>
</dbReference>
<comment type="similarity">
    <text evidence="1">Belongs to the ROK (NagC/XylR) family.</text>
</comment>
<dbReference type="STRING" id="1218507.JF74_03060"/>
<evidence type="ECO:0000313" key="2">
    <source>
        <dbReference type="EMBL" id="KJY57803.1"/>
    </source>
</evidence>
<evidence type="ECO:0000256" key="1">
    <source>
        <dbReference type="ARBA" id="ARBA00006479"/>
    </source>
</evidence>
<protein>
    <submittedName>
        <fullName evidence="2">Transcriptional regulator</fullName>
    </submittedName>
</protein>
<reference evidence="2 3" key="1">
    <citation type="submission" date="2015-01" db="EMBL/GenBank/DDBJ databases">
        <title>Comparative genomics of the lactic acid bacteria isolated from the honey bee gut.</title>
        <authorList>
            <person name="Ellegaard K.M."/>
            <person name="Tamarit D."/>
            <person name="Javelind E."/>
            <person name="Olofsson T."/>
            <person name="Andersson S.G."/>
            <person name="Vasquez A."/>
        </authorList>
    </citation>
    <scope>NUCLEOTIDE SEQUENCE [LARGE SCALE GENOMIC DNA]</scope>
    <source>
        <strain evidence="2 3">Hma8</strain>
    </source>
</reference>
<proteinExistence type="inferred from homology"/>
<comment type="caution">
    <text evidence="2">The sequence shown here is derived from an EMBL/GenBank/DDBJ whole genome shotgun (WGS) entry which is preliminary data.</text>
</comment>
<gene>
    <name evidence="2" type="ORF">JF74_03060</name>
</gene>